<accession>A0AA39H0N8</accession>
<dbReference type="PANTHER" id="PTHR10913:SF45">
    <property type="entry name" value="FOLLISTATIN, ISOFORM A-RELATED"/>
    <property type="match status" value="1"/>
</dbReference>
<feature type="domain" description="Kazal-like" evidence="5">
    <location>
        <begin position="15"/>
        <end position="73"/>
    </location>
</feature>
<dbReference type="InterPro" id="IPR002350">
    <property type="entry name" value="Kazal_dom"/>
</dbReference>
<feature type="domain" description="Kazal-like" evidence="5">
    <location>
        <begin position="169"/>
        <end position="228"/>
    </location>
</feature>
<keyword evidence="7" id="KW-1185">Reference proteome</keyword>
<dbReference type="EMBL" id="JAUCMV010000005">
    <property type="protein sequence ID" value="KAK0396566.1"/>
    <property type="molecule type" value="Genomic_DNA"/>
</dbReference>
<evidence type="ECO:0000313" key="7">
    <source>
        <dbReference type="Proteomes" id="UP001175271"/>
    </source>
</evidence>
<dbReference type="InterPro" id="IPR050653">
    <property type="entry name" value="Prot_Inhib_GrowthFact_Antg"/>
</dbReference>
<gene>
    <name evidence="6" type="ORF">QR680_001769</name>
</gene>
<evidence type="ECO:0000313" key="6">
    <source>
        <dbReference type="EMBL" id="KAK0396566.1"/>
    </source>
</evidence>
<dbReference type="Proteomes" id="UP001175271">
    <property type="component" value="Unassembled WGS sequence"/>
</dbReference>
<dbReference type="GO" id="GO:0005576">
    <property type="term" value="C:extracellular region"/>
    <property type="evidence" value="ECO:0007669"/>
    <property type="project" value="TreeGrafter"/>
</dbReference>
<dbReference type="PROSITE" id="PS51465">
    <property type="entry name" value="KAZAL_2"/>
    <property type="match status" value="2"/>
</dbReference>
<dbReference type="InterPro" id="IPR036058">
    <property type="entry name" value="Kazal_dom_sf"/>
</dbReference>
<comment type="caution">
    <text evidence="6">The sequence shown here is derived from an EMBL/GenBank/DDBJ whole genome shotgun (WGS) entry which is preliminary data.</text>
</comment>
<proteinExistence type="predicted"/>
<keyword evidence="2" id="KW-0722">Serine protease inhibitor</keyword>
<keyword evidence="4" id="KW-0732">Signal</keyword>
<evidence type="ECO:0000256" key="4">
    <source>
        <dbReference type="SAM" id="SignalP"/>
    </source>
</evidence>
<dbReference type="AlphaFoldDB" id="A0AA39H0N8"/>
<dbReference type="Gene3D" id="3.30.60.30">
    <property type="match status" value="4"/>
</dbReference>
<name>A0AA39H0N8_9BILA</name>
<evidence type="ECO:0000259" key="5">
    <source>
        <dbReference type="PROSITE" id="PS51465"/>
    </source>
</evidence>
<evidence type="ECO:0000256" key="2">
    <source>
        <dbReference type="ARBA" id="ARBA00022900"/>
    </source>
</evidence>
<evidence type="ECO:0000256" key="3">
    <source>
        <dbReference type="ARBA" id="ARBA00023157"/>
    </source>
</evidence>
<feature type="signal peptide" evidence="4">
    <location>
        <begin position="1"/>
        <end position="21"/>
    </location>
</feature>
<keyword evidence="1" id="KW-0646">Protease inhibitor</keyword>
<sequence length="228" mass="25527">MNTAFASALLMICIFVKNSYCFNFTLAAQCGCPFTIQPVCASAKQEMTFMNDCSLKCSQRLDGNLVKLYDGTCCHNRRCESTDNPVCDSRGELYPNYCAFEKRQCQVQRLERFHLEIDMSASNCSCVQQCTPTLDPVCDTFGRTHANICAFSNAKCMAKAMNEDVPELNNLGKCCEDLCTPGRKRFPVCDSLGNTYDDFCLFLVARCKATQSEHSVSVPQFRSFGYCT</sequence>
<protein>
    <recommendedName>
        <fullName evidence="5">Kazal-like domain-containing protein</fullName>
    </recommendedName>
</protein>
<evidence type="ECO:0000256" key="1">
    <source>
        <dbReference type="ARBA" id="ARBA00022690"/>
    </source>
</evidence>
<dbReference type="SMART" id="SM00280">
    <property type="entry name" value="KAZAL"/>
    <property type="match status" value="4"/>
</dbReference>
<keyword evidence="3" id="KW-1015">Disulfide bond</keyword>
<dbReference type="Pfam" id="PF07648">
    <property type="entry name" value="Kazal_2"/>
    <property type="match status" value="3"/>
</dbReference>
<reference evidence="6" key="1">
    <citation type="submission" date="2023-06" db="EMBL/GenBank/DDBJ databases">
        <title>Genomic analysis of the entomopathogenic nematode Steinernema hermaphroditum.</title>
        <authorList>
            <person name="Schwarz E.M."/>
            <person name="Heppert J.K."/>
            <person name="Baniya A."/>
            <person name="Schwartz H.T."/>
            <person name="Tan C.-H."/>
            <person name="Antoshechkin I."/>
            <person name="Sternberg P.W."/>
            <person name="Goodrich-Blair H."/>
            <person name="Dillman A.R."/>
        </authorList>
    </citation>
    <scope>NUCLEOTIDE SEQUENCE</scope>
    <source>
        <strain evidence="6">PS9179</strain>
        <tissue evidence="6">Whole animal</tissue>
    </source>
</reference>
<dbReference type="PANTHER" id="PTHR10913">
    <property type="entry name" value="FOLLISTATIN-RELATED"/>
    <property type="match status" value="1"/>
</dbReference>
<organism evidence="6 7">
    <name type="scientific">Steinernema hermaphroditum</name>
    <dbReference type="NCBI Taxonomy" id="289476"/>
    <lineage>
        <taxon>Eukaryota</taxon>
        <taxon>Metazoa</taxon>
        <taxon>Ecdysozoa</taxon>
        <taxon>Nematoda</taxon>
        <taxon>Chromadorea</taxon>
        <taxon>Rhabditida</taxon>
        <taxon>Tylenchina</taxon>
        <taxon>Panagrolaimomorpha</taxon>
        <taxon>Strongyloidoidea</taxon>
        <taxon>Steinernematidae</taxon>
        <taxon>Steinernema</taxon>
    </lineage>
</organism>
<dbReference type="SUPFAM" id="SSF100895">
    <property type="entry name" value="Kazal-type serine protease inhibitors"/>
    <property type="match status" value="4"/>
</dbReference>
<feature type="chain" id="PRO_5041447724" description="Kazal-like domain-containing protein" evidence="4">
    <location>
        <begin position="22"/>
        <end position="228"/>
    </location>
</feature>